<dbReference type="SUPFAM" id="SSF50346">
    <property type="entry name" value="PRC-barrel domain"/>
    <property type="match status" value="1"/>
</dbReference>
<feature type="domain" description="PRC-barrel" evidence="2">
    <location>
        <begin position="6"/>
        <end position="66"/>
    </location>
</feature>
<dbReference type="AlphaFoldDB" id="A0A5C8NFV5"/>
<accession>A0A5C8NFV5</accession>
<name>A0A5C8NFV5_9ACTN</name>
<dbReference type="Proteomes" id="UP000321571">
    <property type="component" value="Unassembled WGS sequence"/>
</dbReference>
<reference evidence="3 4" key="1">
    <citation type="submission" date="2019-06" db="EMBL/GenBank/DDBJ databases">
        <title>Aeromicrobium sp. nov., isolated from a maize field.</title>
        <authorList>
            <person name="Lin S.-Y."/>
            <person name="Tsai C.-F."/>
            <person name="Young C.-C."/>
        </authorList>
    </citation>
    <scope>NUCLEOTIDE SEQUENCE [LARGE SCALE GENOMIC DNA]</scope>
    <source>
        <strain evidence="3 4">CC-CFT486</strain>
    </source>
</reference>
<dbReference type="OrthoDB" id="9790355at2"/>
<feature type="compositionally biased region" description="Basic residues" evidence="1">
    <location>
        <begin position="244"/>
        <end position="260"/>
    </location>
</feature>
<dbReference type="EMBL" id="VDUX01000007">
    <property type="protein sequence ID" value="TXL57490.1"/>
    <property type="molecule type" value="Genomic_DNA"/>
</dbReference>
<protein>
    <recommendedName>
        <fullName evidence="2">PRC-barrel domain-containing protein</fullName>
    </recommendedName>
</protein>
<sequence length="267" mass="28844">MTAHLELSRVLGCPVVTADGVRAGVVADLTARLPGGAPRVERLAVGTRRRAEYLVPWSSVQTVDAGMVRLSSPAQALDRDHRIGGGGLTDRALSEEEILLGRDVMDSQVVDLAGLRLSRVSDVLLETAEDGVWVAAVDLGIGAVLARLGLRRLGERLPPVVVAWEDLHLASPRGHSVQLATAAEQLRRLDAATLSAVVTRMPTEPATDVLRAIGPEHADRVLRASHAVHRRRLRDELVGEPSPRLRRSRRTAGWRVHRSPHGTGEES</sequence>
<feature type="region of interest" description="Disordered" evidence="1">
    <location>
        <begin position="242"/>
        <end position="267"/>
    </location>
</feature>
<evidence type="ECO:0000313" key="3">
    <source>
        <dbReference type="EMBL" id="TXL57490.1"/>
    </source>
</evidence>
<evidence type="ECO:0000313" key="4">
    <source>
        <dbReference type="Proteomes" id="UP000321571"/>
    </source>
</evidence>
<comment type="caution">
    <text evidence="3">The sequence shown here is derived from an EMBL/GenBank/DDBJ whole genome shotgun (WGS) entry which is preliminary data.</text>
</comment>
<organism evidence="3 4">
    <name type="scientific">Aeromicrobium terrae</name>
    <dbReference type="NCBI Taxonomy" id="2498846"/>
    <lineage>
        <taxon>Bacteria</taxon>
        <taxon>Bacillati</taxon>
        <taxon>Actinomycetota</taxon>
        <taxon>Actinomycetes</taxon>
        <taxon>Propionibacteriales</taxon>
        <taxon>Nocardioidaceae</taxon>
        <taxon>Aeromicrobium</taxon>
    </lineage>
</organism>
<proteinExistence type="predicted"/>
<evidence type="ECO:0000256" key="1">
    <source>
        <dbReference type="SAM" id="MobiDB-lite"/>
    </source>
</evidence>
<dbReference type="InterPro" id="IPR027275">
    <property type="entry name" value="PRC-brl_dom"/>
</dbReference>
<keyword evidence="4" id="KW-1185">Reference proteome</keyword>
<gene>
    <name evidence="3" type="ORF">FHP06_14040</name>
</gene>
<dbReference type="Pfam" id="PF05239">
    <property type="entry name" value="PRC"/>
    <property type="match status" value="1"/>
</dbReference>
<evidence type="ECO:0000259" key="2">
    <source>
        <dbReference type="Pfam" id="PF05239"/>
    </source>
</evidence>
<dbReference type="RefSeq" id="WP_147687423.1">
    <property type="nucleotide sequence ID" value="NZ_VDUX01000007.1"/>
</dbReference>
<dbReference type="InterPro" id="IPR011033">
    <property type="entry name" value="PRC_barrel-like_sf"/>
</dbReference>